<evidence type="ECO:0000256" key="8">
    <source>
        <dbReference type="ARBA" id="ARBA00023012"/>
    </source>
</evidence>
<dbReference type="Pfam" id="PF00512">
    <property type="entry name" value="HisKA"/>
    <property type="match status" value="1"/>
</dbReference>
<evidence type="ECO:0000256" key="4">
    <source>
        <dbReference type="ARBA" id="ARBA00022679"/>
    </source>
</evidence>
<dbReference type="PANTHER" id="PTHR43065">
    <property type="entry name" value="SENSOR HISTIDINE KINASE"/>
    <property type="match status" value="1"/>
</dbReference>
<evidence type="ECO:0000256" key="7">
    <source>
        <dbReference type="ARBA" id="ARBA00022840"/>
    </source>
</evidence>
<evidence type="ECO:0000256" key="6">
    <source>
        <dbReference type="ARBA" id="ARBA00022777"/>
    </source>
</evidence>
<dbReference type="GO" id="GO:0006355">
    <property type="term" value="P:regulation of DNA-templated transcription"/>
    <property type="evidence" value="ECO:0007669"/>
    <property type="project" value="InterPro"/>
</dbReference>
<dbReference type="Pfam" id="PF02518">
    <property type="entry name" value="HATPase_c"/>
    <property type="match status" value="1"/>
</dbReference>
<dbReference type="NCBIfam" id="TIGR00229">
    <property type="entry name" value="sensory_box"/>
    <property type="match status" value="1"/>
</dbReference>
<dbReference type="InterPro" id="IPR036097">
    <property type="entry name" value="HisK_dim/P_sf"/>
</dbReference>
<protein>
    <recommendedName>
        <fullName evidence="2">histidine kinase</fullName>
        <ecNumber evidence="2">2.7.13.3</ecNumber>
    </recommendedName>
</protein>
<dbReference type="GO" id="GO:0005524">
    <property type="term" value="F:ATP binding"/>
    <property type="evidence" value="ECO:0007669"/>
    <property type="project" value="UniProtKB-KW"/>
</dbReference>
<reference evidence="11 12" key="1">
    <citation type="submission" date="2019-12" db="EMBL/GenBank/DDBJ databases">
        <title>Genomic-based taxomic classification of the family Erythrobacteraceae.</title>
        <authorList>
            <person name="Xu L."/>
        </authorList>
    </citation>
    <scope>NUCLEOTIDE SEQUENCE [LARGE SCALE GENOMIC DNA]</scope>
    <source>
        <strain evidence="11 12">JCM 16339</strain>
    </source>
</reference>
<keyword evidence="6" id="KW-0418">Kinase</keyword>
<keyword evidence="4" id="KW-0808">Transferase</keyword>
<evidence type="ECO:0000259" key="9">
    <source>
        <dbReference type="PROSITE" id="PS50109"/>
    </source>
</evidence>
<dbReference type="CDD" id="cd00082">
    <property type="entry name" value="HisKA"/>
    <property type="match status" value="1"/>
</dbReference>
<evidence type="ECO:0000256" key="5">
    <source>
        <dbReference type="ARBA" id="ARBA00022741"/>
    </source>
</evidence>
<dbReference type="InterPro" id="IPR036890">
    <property type="entry name" value="HATPase_C_sf"/>
</dbReference>
<feature type="domain" description="PAS" evidence="10">
    <location>
        <begin position="14"/>
        <end position="87"/>
    </location>
</feature>
<evidence type="ECO:0000256" key="3">
    <source>
        <dbReference type="ARBA" id="ARBA00022553"/>
    </source>
</evidence>
<dbReference type="SMART" id="SM00091">
    <property type="entry name" value="PAS"/>
    <property type="match status" value="1"/>
</dbReference>
<keyword evidence="7" id="KW-0067">ATP-binding</keyword>
<evidence type="ECO:0000313" key="11">
    <source>
        <dbReference type="EMBL" id="MXO87602.1"/>
    </source>
</evidence>
<dbReference type="PRINTS" id="PR00344">
    <property type="entry name" value="BCTRLSENSOR"/>
</dbReference>
<keyword evidence="12" id="KW-1185">Reference proteome</keyword>
<dbReference type="InterPro" id="IPR035965">
    <property type="entry name" value="PAS-like_dom_sf"/>
</dbReference>
<dbReference type="InterPro" id="IPR003594">
    <property type="entry name" value="HATPase_dom"/>
</dbReference>
<dbReference type="PROSITE" id="PS50112">
    <property type="entry name" value="PAS"/>
    <property type="match status" value="1"/>
</dbReference>
<sequence length="387" mass="42158">MTVFIDDDLPLALDSAQMSSFMDIMPIAIILADQQGIIRAAGRAVENHIGYAPKELVGQNLKILMASPHRERHDGYIARYHETGERRIIGNPRIENARHKNGHAIAVEVNVGETMIEGQPYFLGFLRLIEADATDRQQIQTMLSELAHVSRVSAMGALAAAIAHELNQPLTSIANFAAGARERLLARDDAEELAEVTDVLDICSRQAVRAGHLLHQLRDFLRPAEAGAELVSVEALVDATISLALINGYRRTIELDVDVPGNLPLLMIDHVQAEQVLFNIVRNAFEAMQDDHERPHKVRITARALDAGMIEIAIEDSGPGIDPSVQGRVFDSFVTTKPRGMGVGLTICRQIVEAHGGSIDADNSTALGGALFRLQLPAQPTDKPQVA</sequence>
<dbReference type="EC" id="2.7.13.3" evidence="2"/>
<dbReference type="CDD" id="cd00130">
    <property type="entry name" value="PAS"/>
    <property type="match status" value="1"/>
</dbReference>
<evidence type="ECO:0000256" key="2">
    <source>
        <dbReference type="ARBA" id="ARBA00012438"/>
    </source>
</evidence>
<dbReference type="InterPro" id="IPR005467">
    <property type="entry name" value="His_kinase_dom"/>
</dbReference>
<dbReference type="Pfam" id="PF00989">
    <property type="entry name" value="PAS"/>
    <property type="match status" value="1"/>
</dbReference>
<dbReference type="InterPro" id="IPR000014">
    <property type="entry name" value="PAS"/>
</dbReference>
<dbReference type="SMART" id="SM00387">
    <property type="entry name" value="HATPase_c"/>
    <property type="match status" value="1"/>
</dbReference>
<feature type="domain" description="Histidine kinase" evidence="9">
    <location>
        <begin position="161"/>
        <end position="380"/>
    </location>
</feature>
<dbReference type="Gene3D" id="3.30.565.10">
    <property type="entry name" value="Histidine kinase-like ATPase, C-terminal domain"/>
    <property type="match status" value="1"/>
</dbReference>
<dbReference type="SUPFAM" id="SSF47384">
    <property type="entry name" value="Homodimeric domain of signal transducing histidine kinase"/>
    <property type="match status" value="1"/>
</dbReference>
<organism evidence="11 12">
    <name type="scientific">Alteraurantiacibacter aestuarii</name>
    <dbReference type="NCBI Taxonomy" id="650004"/>
    <lineage>
        <taxon>Bacteria</taxon>
        <taxon>Pseudomonadati</taxon>
        <taxon>Pseudomonadota</taxon>
        <taxon>Alphaproteobacteria</taxon>
        <taxon>Sphingomonadales</taxon>
        <taxon>Erythrobacteraceae</taxon>
        <taxon>Alteraurantiacibacter</taxon>
    </lineage>
</organism>
<dbReference type="SMART" id="SM00388">
    <property type="entry name" value="HisKA"/>
    <property type="match status" value="1"/>
</dbReference>
<comment type="caution">
    <text evidence="11">The sequence shown here is derived from an EMBL/GenBank/DDBJ whole genome shotgun (WGS) entry which is preliminary data.</text>
</comment>
<dbReference type="InterPro" id="IPR013767">
    <property type="entry name" value="PAS_fold"/>
</dbReference>
<dbReference type="InterPro" id="IPR004358">
    <property type="entry name" value="Sig_transdc_His_kin-like_C"/>
</dbReference>
<dbReference type="InterPro" id="IPR003661">
    <property type="entry name" value="HisK_dim/P_dom"/>
</dbReference>
<dbReference type="SUPFAM" id="SSF55785">
    <property type="entry name" value="PYP-like sensor domain (PAS domain)"/>
    <property type="match status" value="1"/>
</dbReference>
<dbReference type="SUPFAM" id="SSF55874">
    <property type="entry name" value="ATPase domain of HSP90 chaperone/DNA topoisomerase II/histidine kinase"/>
    <property type="match status" value="1"/>
</dbReference>
<keyword evidence="8" id="KW-0902">Two-component regulatory system</keyword>
<dbReference type="PROSITE" id="PS50109">
    <property type="entry name" value="HIS_KIN"/>
    <property type="match status" value="1"/>
</dbReference>
<name>A0A844ZK03_9SPHN</name>
<keyword evidence="5" id="KW-0547">Nucleotide-binding</keyword>
<evidence type="ECO:0000256" key="1">
    <source>
        <dbReference type="ARBA" id="ARBA00000085"/>
    </source>
</evidence>
<dbReference type="OrthoDB" id="9789238at2"/>
<dbReference type="Gene3D" id="1.10.287.130">
    <property type="match status" value="1"/>
</dbReference>
<dbReference type="EMBL" id="WTYY01000001">
    <property type="protein sequence ID" value="MXO87602.1"/>
    <property type="molecule type" value="Genomic_DNA"/>
</dbReference>
<dbReference type="GO" id="GO:0000155">
    <property type="term" value="F:phosphorelay sensor kinase activity"/>
    <property type="evidence" value="ECO:0007669"/>
    <property type="project" value="InterPro"/>
</dbReference>
<evidence type="ECO:0000259" key="10">
    <source>
        <dbReference type="PROSITE" id="PS50112"/>
    </source>
</evidence>
<dbReference type="AlphaFoldDB" id="A0A844ZK03"/>
<accession>A0A844ZK03</accession>
<proteinExistence type="predicted"/>
<dbReference type="Proteomes" id="UP000435243">
    <property type="component" value="Unassembled WGS sequence"/>
</dbReference>
<comment type="catalytic activity">
    <reaction evidence="1">
        <text>ATP + protein L-histidine = ADP + protein N-phospho-L-histidine.</text>
        <dbReference type="EC" id="2.7.13.3"/>
    </reaction>
</comment>
<dbReference type="RefSeq" id="WP_160589523.1">
    <property type="nucleotide sequence ID" value="NZ_BAAAFP010000002.1"/>
</dbReference>
<keyword evidence="3" id="KW-0597">Phosphoprotein</keyword>
<dbReference type="PANTHER" id="PTHR43065:SF10">
    <property type="entry name" value="PEROXIDE STRESS-ACTIVATED HISTIDINE KINASE MAK3"/>
    <property type="match status" value="1"/>
</dbReference>
<gene>
    <name evidence="11" type="ORF">GRI32_02500</name>
</gene>
<dbReference type="Gene3D" id="3.30.450.20">
    <property type="entry name" value="PAS domain"/>
    <property type="match status" value="1"/>
</dbReference>
<evidence type="ECO:0000313" key="12">
    <source>
        <dbReference type="Proteomes" id="UP000435243"/>
    </source>
</evidence>